<evidence type="ECO:0000313" key="2">
    <source>
        <dbReference type="Proteomes" id="UP001180489"/>
    </source>
</evidence>
<proteinExistence type="predicted"/>
<keyword evidence="2" id="KW-1185">Reference proteome</keyword>
<organism evidence="1 2">
    <name type="scientific">Streptomyces hintoniae</name>
    <dbReference type="NCBI Taxonomy" id="3075521"/>
    <lineage>
        <taxon>Bacteria</taxon>
        <taxon>Bacillati</taxon>
        <taxon>Actinomycetota</taxon>
        <taxon>Actinomycetes</taxon>
        <taxon>Kitasatosporales</taxon>
        <taxon>Streptomycetaceae</taxon>
        <taxon>Streptomyces</taxon>
    </lineage>
</organism>
<evidence type="ECO:0000313" key="1">
    <source>
        <dbReference type="EMBL" id="MDT0473012.1"/>
    </source>
</evidence>
<evidence type="ECO:0008006" key="3">
    <source>
        <dbReference type="Google" id="ProtNLM"/>
    </source>
</evidence>
<dbReference type="Proteomes" id="UP001180489">
    <property type="component" value="Unassembled WGS sequence"/>
</dbReference>
<reference evidence="1" key="1">
    <citation type="submission" date="2024-05" db="EMBL/GenBank/DDBJ databases">
        <title>30 novel species of actinomycetes from the DSMZ collection.</title>
        <authorList>
            <person name="Nouioui I."/>
        </authorList>
    </citation>
    <scope>NUCLEOTIDE SEQUENCE</scope>
    <source>
        <strain evidence="1">DSM 41014</strain>
    </source>
</reference>
<gene>
    <name evidence="1" type="ORF">RM863_12845</name>
</gene>
<sequence length="1167" mass="117933">MPGPDVNLPNLVSHLSINLDGVNGAIADASRQGSSMGAALGRGVQRELRDLTAHLPEIQIDGNSSDLDRDLARVRQEMERLSNQRIGIDIPVDDAIRQIRELQPHIQRLSNEHPEITVRAATRGAARQLDQLLAAAHRVDRVDPTVRVDVDVDEDRPNRLLGILGRLGRAGAGAGATIAGGMAKASAAIGAVVPAAAGVVSLLEQVAPAAGVAVTGLFSVVLATTATKLAASGMGDALSAALDPDKAKEYGEALKALSPEARQFAKAVHAASPALEKLQQGVQDKVFDGLAEKLTRTGRTVLPIFRRELLSTADTLNRMGGGVLDAARGLGKEGALGQALGSASKGLRNLSGVPGVVVTALGRIGAAAGPSFEKLTSAAGKGAEKVGEKLGEAFKSGALQKAIEQAIGLVGELFDVVGNVGRIFGTVFSAAQTSGGGLVGTLKEITGAIADAVATPEVQGGLTALFSTMSTLATTVGPLLGQALQALGPVLEALGPPAETLIEALGDGLSPIIDALGPVLVTAAGAVGDLVEAAAPLLPVVGDLAAKLLPALTPLLESCGDVFTEMAPVIAEVAGILSETLSPVLDQLPGLVQPFADTLAEMAATILPVLLDLLVQLAPSAASLGMSFAAVLEAAAPLLAVLAELSMEQLAGLLEAAGPVLDILIKIAAFLAGDLATALTDIAIPAISALADVLSGDFESAADNAEAAASGLVDHVVGVFTDLPGLAADALSPLASRLLAEGNKAGQSLSDAMDKYTGMAVRAVGRLPGQAADALSGIGGALVSAGQDLISGLISGITSKIPSVRSVLSGLTNSLPDWKGPKAKDAKILTPAGRLLIEGLIKGIDGTTAKLRSRLESITKALPANVKSGYGKTLKRSIAALQTLVTKHDSVVKKLATAQKKLDDLVKARAKAASDITKGILDEANITSGHADVNSVTAITVELQQAVKATKAFEANNAKLKKAGLRSDLLQQIADAGVAAGGATAAALARATPAELKRINDLQAQLAKSAKSTGDTVGDALYGAGIRAAQGLVAGLKSQEKAIEKQMAKIAKAMLATVKKVHKTKSPSRAFADIGRMDMEGWRGGVLATAHRAVGAAGEVAGRMLSAASGLGGALTAGIPSGPQLAASYAGAGAVAGGTYHIHLHGSDATASGVVRELSWRGLVGRQ</sequence>
<protein>
    <recommendedName>
        <fullName evidence="3">Phage tail protein</fullName>
    </recommendedName>
</protein>
<dbReference type="EMBL" id="JAVRFF010000012">
    <property type="protein sequence ID" value="MDT0473012.1"/>
    <property type="molecule type" value="Genomic_DNA"/>
</dbReference>
<name>A0ABU2UIC6_9ACTN</name>
<dbReference type="InterPro" id="IPR011989">
    <property type="entry name" value="ARM-like"/>
</dbReference>
<dbReference type="InterPro" id="IPR016024">
    <property type="entry name" value="ARM-type_fold"/>
</dbReference>
<dbReference type="RefSeq" id="WP_311635086.1">
    <property type="nucleotide sequence ID" value="NZ_JAVRFF010000012.1"/>
</dbReference>
<dbReference type="Gene3D" id="1.25.10.10">
    <property type="entry name" value="Leucine-rich Repeat Variant"/>
    <property type="match status" value="1"/>
</dbReference>
<accession>A0ABU2UIC6</accession>
<dbReference type="SUPFAM" id="SSF48371">
    <property type="entry name" value="ARM repeat"/>
    <property type="match status" value="1"/>
</dbReference>
<comment type="caution">
    <text evidence="1">The sequence shown here is derived from an EMBL/GenBank/DDBJ whole genome shotgun (WGS) entry which is preliminary data.</text>
</comment>